<keyword evidence="2" id="KW-1185">Reference proteome</keyword>
<gene>
    <name evidence="1" type="ORF">DM860_016091</name>
</gene>
<name>A0A328E2K1_9ASTE</name>
<organism evidence="1 2">
    <name type="scientific">Cuscuta australis</name>
    <dbReference type="NCBI Taxonomy" id="267555"/>
    <lineage>
        <taxon>Eukaryota</taxon>
        <taxon>Viridiplantae</taxon>
        <taxon>Streptophyta</taxon>
        <taxon>Embryophyta</taxon>
        <taxon>Tracheophyta</taxon>
        <taxon>Spermatophyta</taxon>
        <taxon>Magnoliopsida</taxon>
        <taxon>eudicotyledons</taxon>
        <taxon>Gunneridae</taxon>
        <taxon>Pentapetalae</taxon>
        <taxon>asterids</taxon>
        <taxon>lamiids</taxon>
        <taxon>Solanales</taxon>
        <taxon>Convolvulaceae</taxon>
        <taxon>Cuscuteae</taxon>
        <taxon>Cuscuta</taxon>
        <taxon>Cuscuta subgen. Grammica</taxon>
        <taxon>Cuscuta sect. Cleistogrammica</taxon>
    </lineage>
</organism>
<evidence type="ECO:0000313" key="2">
    <source>
        <dbReference type="Proteomes" id="UP000249390"/>
    </source>
</evidence>
<comment type="caution">
    <text evidence="1">The sequence shown here is derived from an EMBL/GenBank/DDBJ whole genome shotgun (WGS) entry which is preliminary data.</text>
</comment>
<dbReference type="InterPro" id="IPR029055">
    <property type="entry name" value="Ntn_hydrolases_N"/>
</dbReference>
<dbReference type="AlphaFoldDB" id="A0A328E2K1"/>
<sequence length="249" mass="27904">MKNPKEMSHGTTAFGFVYMDADDMELKVIMASDGQIDDKDFIVSDNFKKYYQDGNVVVMIASNDQDCKGAIQNILKKHKVLPQNFVGLVNVFSDAMEPPRCASFIIGVLDSICPYVIAMHSMLKMDHTTSDIVGGVGLGCDHALKALEYRSSRAVKKYVVRKQQFGSDPTNPMEEIPIVSASQALKWVHEAMVYAADLDNNKMGGSFYDVFCGELVDGRASWEHQRFDFEEMKCSFPECYFYYLATDGA</sequence>
<protein>
    <submittedName>
        <fullName evidence="1">Uncharacterized protein</fullName>
    </submittedName>
</protein>
<dbReference type="Proteomes" id="UP000249390">
    <property type="component" value="Unassembled WGS sequence"/>
</dbReference>
<evidence type="ECO:0000313" key="1">
    <source>
        <dbReference type="EMBL" id="RAL52242.1"/>
    </source>
</evidence>
<reference evidence="1 2" key="1">
    <citation type="submission" date="2018-06" db="EMBL/GenBank/DDBJ databases">
        <title>The Genome of Cuscuta australis (Dodder) Provides Insight into the Evolution of Plant Parasitism.</title>
        <authorList>
            <person name="Liu H."/>
        </authorList>
    </citation>
    <scope>NUCLEOTIDE SEQUENCE [LARGE SCALE GENOMIC DNA]</scope>
    <source>
        <strain evidence="2">cv. Yunnan</strain>
        <tissue evidence="1">Vines</tissue>
    </source>
</reference>
<proteinExistence type="predicted"/>
<dbReference type="EMBL" id="NQVE01000035">
    <property type="protein sequence ID" value="RAL52242.1"/>
    <property type="molecule type" value="Genomic_DNA"/>
</dbReference>
<accession>A0A328E2K1</accession>
<dbReference type="SUPFAM" id="SSF56235">
    <property type="entry name" value="N-terminal nucleophile aminohydrolases (Ntn hydrolases)"/>
    <property type="match status" value="1"/>
</dbReference>